<dbReference type="InterPro" id="IPR016181">
    <property type="entry name" value="Acyl_CoA_acyltransferase"/>
</dbReference>
<dbReference type="CDD" id="cd04301">
    <property type="entry name" value="NAT_SF"/>
    <property type="match status" value="1"/>
</dbReference>
<name>A0A1M7GE25_RUMFL</name>
<dbReference type="PANTHER" id="PTHR43800:SF1">
    <property type="entry name" value="PEPTIDYL-LYSINE N-ACETYLTRANSFERASE YJAB"/>
    <property type="match status" value="1"/>
</dbReference>
<feature type="domain" description="N-acetyltransferase" evidence="3">
    <location>
        <begin position="2"/>
        <end position="152"/>
    </location>
</feature>
<reference evidence="4 5" key="1">
    <citation type="submission" date="2016-11" db="EMBL/GenBank/DDBJ databases">
        <authorList>
            <person name="Jaros S."/>
            <person name="Januszkiewicz K."/>
            <person name="Wedrychowicz H."/>
        </authorList>
    </citation>
    <scope>NUCLEOTIDE SEQUENCE [LARGE SCALE GENOMIC DNA]</scope>
    <source>
        <strain evidence="4 5">Y1</strain>
    </source>
</reference>
<dbReference type="GO" id="GO:0016747">
    <property type="term" value="F:acyltransferase activity, transferring groups other than amino-acyl groups"/>
    <property type="evidence" value="ECO:0007669"/>
    <property type="project" value="InterPro"/>
</dbReference>
<evidence type="ECO:0000313" key="5">
    <source>
        <dbReference type="Proteomes" id="UP000184394"/>
    </source>
</evidence>
<dbReference type="PROSITE" id="PS51186">
    <property type="entry name" value="GNAT"/>
    <property type="match status" value="1"/>
</dbReference>
<dbReference type="EMBL" id="FRCT01000001">
    <property type="protein sequence ID" value="SHM14207.1"/>
    <property type="molecule type" value="Genomic_DNA"/>
</dbReference>
<protein>
    <submittedName>
        <fullName evidence="4">Acetyltransferase (GNAT) family protein</fullName>
    </submittedName>
</protein>
<keyword evidence="2" id="KW-0012">Acyltransferase</keyword>
<evidence type="ECO:0000256" key="1">
    <source>
        <dbReference type="ARBA" id="ARBA00022679"/>
    </source>
</evidence>
<organism evidence="4 5">
    <name type="scientific">Ruminococcus flavefaciens</name>
    <dbReference type="NCBI Taxonomy" id="1265"/>
    <lineage>
        <taxon>Bacteria</taxon>
        <taxon>Bacillati</taxon>
        <taxon>Bacillota</taxon>
        <taxon>Clostridia</taxon>
        <taxon>Eubacteriales</taxon>
        <taxon>Oscillospiraceae</taxon>
        <taxon>Ruminococcus</taxon>
    </lineage>
</organism>
<dbReference type="SUPFAM" id="SSF55729">
    <property type="entry name" value="Acyl-CoA N-acyltransferases (Nat)"/>
    <property type="match status" value="1"/>
</dbReference>
<accession>A0A1M7GE25</accession>
<dbReference type="Pfam" id="PF00583">
    <property type="entry name" value="Acetyltransf_1"/>
    <property type="match status" value="1"/>
</dbReference>
<dbReference type="PANTHER" id="PTHR43800">
    <property type="entry name" value="PEPTIDYL-LYSINE N-ACETYLTRANSFERASE YJAB"/>
    <property type="match status" value="1"/>
</dbReference>
<proteinExistence type="predicted"/>
<evidence type="ECO:0000259" key="3">
    <source>
        <dbReference type="PROSITE" id="PS51186"/>
    </source>
</evidence>
<dbReference type="Gene3D" id="3.40.630.30">
    <property type="match status" value="1"/>
</dbReference>
<sequence>MNEIKKAEKDDLQEILQLQYLAYQSEAELFGSRDIPPLRQTLEEVIDEYDNGSTLKMVGDDGSIIGSVRAREQDGTVYIGKLMVHPDHRNKGLGTRLLAEIEKCFPNKRYELFTSTRSKDNIRLYEKNGYRIFARKAVNDELEFVYMEKEADKSMVVDELMMNKAYLIDIFPRTVQEKADNRYFDVEKYFRNNRDELDRSLTNILLKLYCYYDIIAVTNNGAFEINGAEKLVMLLEKYFCGENSYMNMILPGCGTLLTFNSDDLYTVVYTENDEAKELIAQLVRAEGLFFYEAPDK</sequence>
<dbReference type="Proteomes" id="UP000184394">
    <property type="component" value="Unassembled WGS sequence"/>
</dbReference>
<evidence type="ECO:0000256" key="2">
    <source>
        <dbReference type="ARBA" id="ARBA00023315"/>
    </source>
</evidence>
<dbReference type="AlphaFoldDB" id="A0A1M7GE25"/>
<gene>
    <name evidence="4" type="ORF">SAMN04487860_101227</name>
</gene>
<keyword evidence="1 4" id="KW-0808">Transferase</keyword>
<dbReference type="InterPro" id="IPR000182">
    <property type="entry name" value="GNAT_dom"/>
</dbReference>
<dbReference type="RefSeq" id="WP_242939898.1">
    <property type="nucleotide sequence ID" value="NZ_FRCT01000001.1"/>
</dbReference>
<evidence type="ECO:0000313" key="4">
    <source>
        <dbReference type="EMBL" id="SHM14207.1"/>
    </source>
</evidence>